<gene>
    <name evidence="3" type="primary">LOC117564763</name>
</gene>
<dbReference type="InterPro" id="IPR036508">
    <property type="entry name" value="Chitin-bd_dom_sf"/>
</dbReference>
<dbReference type="GO" id="GO:0008061">
    <property type="term" value="F:chitin binding"/>
    <property type="evidence" value="ECO:0007669"/>
    <property type="project" value="InterPro"/>
</dbReference>
<dbReference type="OrthoDB" id="7913749at2759"/>
<reference evidence="3" key="1">
    <citation type="submission" date="2025-08" db="UniProtKB">
        <authorList>
            <consortium name="RefSeq"/>
        </authorList>
    </citation>
    <scope>IDENTIFICATION</scope>
    <source>
        <strain evidence="3">15112-1751.03</strain>
        <tissue evidence="3">Whole Adult</tissue>
    </source>
</reference>
<dbReference type="AlphaFoldDB" id="A0A6P8XLZ3"/>
<feature type="signal peptide" evidence="1">
    <location>
        <begin position="1"/>
        <end position="21"/>
    </location>
</feature>
<dbReference type="Proteomes" id="UP000515160">
    <property type="component" value="Chromosome 2L"/>
</dbReference>
<organism evidence="2 3">
    <name type="scientific">Drosophila albomicans</name>
    <name type="common">Fruit fly</name>
    <dbReference type="NCBI Taxonomy" id="7291"/>
    <lineage>
        <taxon>Eukaryota</taxon>
        <taxon>Metazoa</taxon>
        <taxon>Ecdysozoa</taxon>
        <taxon>Arthropoda</taxon>
        <taxon>Hexapoda</taxon>
        <taxon>Insecta</taxon>
        <taxon>Pterygota</taxon>
        <taxon>Neoptera</taxon>
        <taxon>Endopterygota</taxon>
        <taxon>Diptera</taxon>
        <taxon>Brachycera</taxon>
        <taxon>Muscomorpha</taxon>
        <taxon>Ephydroidea</taxon>
        <taxon>Drosophilidae</taxon>
        <taxon>Drosophila</taxon>
    </lineage>
</organism>
<evidence type="ECO:0000313" key="3">
    <source>
        <dbReference type="RefSeq" id="XP_034099552.2"/>
    </source>
</evidence>
<keyword evidence="2" id="KW-1185">Reference proteome</keyword>
<evidence type="ECO:0000313" key="2">
    <source>
        <dbReference type="Proteomes" id="UP000515160"/>
    </source>
</evidence>
<name>A0A6P8XLZ3_DROAB</name>
<sequence length="91" mass="9911">MKAAIILISLAMLIAAVYVTAECDPDAEGIPDCAELSDAAGTTYRNNWDPTHYFECDGSTVVREACGLGTGYIESSKTCVNWTVWEWEPVC</sequence>
<accession>A0A6P8XLZ3</accession>
<dbReference type="PANTHER" id="PTHR20987">
    <property type="entry name" value="CHITIN-BINDING TYPE-2 DOMAIN-CONTAINING PROTEIN-RELATED"/>
    <property type="match status" value="1"/>
</dbReference>
<proteinExistence type="predicted"/>
<keyword evidence="1" id="KW-0732">Signal</keyword>
<dbReference type="GeneID" id="117564763"/>
<feature type="chain" id="PRO_5039607511" evidence="1">
    <location>
        <begin position="22"/>
        <end position="91"/>
    </location>
</feature>
<dbReference type="PANTHER" id="PTHR20987:SF0">
    <property type="entry name" value="CHITIN-BINDING TYPE-2 DOMAIN-CONTAINING PROTEIN-RELATED"/>
    <property type="match status" value="1"/>
</dbReference>
<dbReference type="RefSeq" id="XP_034099552.2">
    <property type="nucleotide sequence ID" value="XM_034243661.2"/>
</dbReference>
<dbReference type="SUPFAM" id="SSF57625">
    <property type="entry name" value="Invertebrate chitin-binding proteins"/>
    <property type="match status" value="1"/>
</dbReference>
<protein>
    <submittedName>
        <fullName evidence="3">Uncharacterized protein LOC117564763</fullName>
    </submittedName>
</protein>
<evidence type="ECO:0000256" key="1">
    <source>
        <dbReference type="SAM" id="SignalP"/>
    </source>
</evidence>